<organism evidence="1 2">
    <name type="scientific">Fusarium decemcellulare</name>
    <dbReference type="NCBI Taxonomy" id="57161"/>
    <lineage>
        <taxon>Eukaryota</taxon>
        <taxon>Fungi</taxon>
        <taxon>Dikarya</taxon>
        <taxon>Ascomycota</taxon>
        <taxon>Pezizomycotina</taxon>
        <taxon>Sordariomycetes</taxon>
        <taxon>Hypocreomycetidae</taxon>
        <taxon>Hypocreales</taxon>
        <taxon>Nectriaceae</taxon>
        <taxon>Fusarium</taxon>
        <taxon>Fusarium decemcellulare species complex</taxon>
    </lineage>
</organism>
<dbReference type="EMBL" id="JANRMS010001447">
    <property type="protein sequence ID" value="KAJ3528170.1"/>
    <property type="molecule type" value="Genomic_DNA"/>
</dbReference>
<evidence type="ECO:0000313" key="1">
    <source>
        <dbReference type="EMBL" id="KAJ3528170.1"/>
    </source>
</evidence>
<protein>
    <submittedName>
        <fullName evidence="1">Uncharacterized protein</fullName>
    </submittedName>
</protein>
<reference evidence="1" key="1">
    <citation type="submission" date="2022-08" db="EMBL/GenBank/DDBJ databases">
        <title>Genome Sequence of Fusarium decemcellulare.</title>
        <authorList>
            <person name="Buettner E."/>
        </authorList>
    </citation>
    <scope>NUCLEOTIDE SEQUENCE</scope>
    <source>
        <strain evidence="1">Babe19</strain>
    </source>
</reference>
<evidence type="ECO:0000313" key="2">
    <source>
        <dbReference type="Proteomes" id="UP001148629"/>
    </source>
</evidence>
<accession>A0ACC1RYE4</accession>
<sequence>MVAFAWAGPGTPWRFRRIPYEFEPGFLDPGPVRKAMNVWERACGVSFVPRHREVDYLVVRQEAFNSKTSSIGMQGGSQSVFVGVGFKPLHELGHTLGLLDEQCRKDRDEYVIIQWQNIWFGDRNPQFNLQDSQNLTVYDPHSIMHNPAPATGWGGFPRNKETWTMRWKADTEMKLGPKSWNELSSLDKRGVRAKYETVPVPMGAITAKGFQDEPYAVSFPFSVGGRHFLYGHNPITTNWFIRELLPGGIMGCQTQSGTLLSGFSIHWPFTIAGHVYFYAQNPDTNKWFIKELVDGGKISRTTQHGWWSHGHEARFPYSIDGYPHFYAQKPDTGDWFIRDLMAGGQIGRRATASGQKEPCEVLFPYVIANDVFFYGQHQKTKRWFTTGFDHRHLNIEKIDDGMWDNSYKVQFPYRIGLNQYFYGQDQETNLWFIQSLKRDGTMGDELQRGFWDQSYGVQLHFAIAGRHYLYGQKVTSGYDWFIRELHDVL</sequence>
<name>A0ACC1RYE4_9HYPO</name>
<proteinExistence type="predicted"/>
<gene>
    <name evidence="1" type="ORF">NM208_g10330</name>
</gene>
<comment type="caution">
    <text evidence="1">The sequence shown here is derived from an EMBL/GenBank/DDBJ whole genome shotgun (WGS) entry which is preliminary data.</text>
</comment>
<dbReference type="Proteomes" id="UP001148629">
    <property type="component" value="Unassembled WGS sequence"/>
</dbReference>
<keyword evidence="2" id="KW-1185">Reference proteome</keyword>